<dbReference type="EMBL" id="CM047584">
    <property type="protein sequence ID" value="KAI9911960.1"/>
    <property type="molecule type" value="Genomic_DNA"/>
</dbReference>
<sequence>MEWGITIDEARLFTNVSVSKVLALSRTTSLITEQVIMTSLTHVLTSATLTILCMGIMNGSVTRTLSTRTILLRLPKARFKKLHYGTAGSTITLITHTEERKNARLHQSFHGLFQALHLVLSSVYKAIYTHPTASQYVAGMAFHWYDLERYMDGIAYHERLNDTHFVDPSRRAESRRKPVRRDAPTHGRRKGFRDSAHVLLYPALFQVHSARLAAREDAPGRAVRDAGGSQLLRAYPAALAMCVDSARQTLHRTTDGKIQVTGTNFCLSLVYVEWQGHEIQMVECTFTSQSWTFEDETGRIRADKFCLSLNHASTENNVWITARPCKLSLEPSQQ</sequence>
<gene>
    <name evidence="1" type="ORF">PsorP6_009418</name>
</gene>
<comment type="caution">
    <text evidence="1">The sequence shown here is derived from an EMBL/GenBank/DDBJ whole genome shotgun (WGS) entry which is preliminary data.</text>
</comment>
<evidence type="ECO:0000313" key="1">
    <source>
        <dbReference type="EMBL" id="KAI9911960.1"/>
    </source>
</evidence>
<protein>
    <submittedName>
        <fullName evidence="1">Uncharacterized protein</fullName>
    </submittedName>
</protein>
<reference evidence="1 2" key="1">
    <citation type="journal article" date="2022" name="bioRxiv">
        <title>The genome of the oomycete Peronosclerospora sorghi, a cosmopolitan pathogen of maize and sorghum, is inflated with dispersed pseudogenes.</title>
        <authorList>
            <person name="Fletcher K."/>
            <person name="Martin F."/>
            <person name="Isakeit T."/>
            <person name="Cavanaugh K."/>
            <person name="Magill C."/>
            <person name="Michelmore R."/>
        </authorList>
    </citation>
    <scope>NUCLEOTIDE SEQUENCE [LARGE SCALE GENOMIC DNA]</scope>
    <source>
        <strain evidence="1">P6</strain>
    </source>
</reference>
<accession>A0ACC0W1B1</accession>
<organism evidence="1 2">
    <name type="scientific">Peronosclerospora sorghi</name>
    <dbReference type="NCBI Taxonomy" id="230839"/>
    <lineage>
        <taxon>Eukaryota</taxon>
        <taxon>Sar</taxon>
        <taxon>Stramenopiles</taxon>
        <taxon>Oomycota</taxon>
        <taxon>Peronosporomycetes</taxon>
        <taxon>Peronosporales</taxon>
        <taxon>Peronosporaceae</taxon>
        <taxon>Peronosclerospora</taxon>
    </lineage>
</organism>
<proteinExistence type="predicted"/>
<dbReference type="Proteomes" id="UP001163321">
    <property type="component" value="Chromosome 5"/>
</dbReference>
<evidence type="ECO:0000313" key="2">
    <source>
        <dbReference type="Proteomes" id="UP001163321"/>
    </source>
</evidence>
<name>A0ACC0W1B1_9STRA</name>
<keyword evidence="2" id="KW-1185">Reference proteome</keyword>